<proteinExistence type="predicted"/>
<dbReference type="Proteomes" id="UP000093276">
    <property type="component" value="Chromosome"/>
</dbReference>
<evidence type="ECO:0008006" key="3">
    <source>
        <dbReference type="Google" id="ProtNLM"/>
    </source>
</evidence>
<dbReference type="Gene3D" id="1.25.40.380">
    <property type="entry name" value="Protein of unknown function DUF1810"/>
    <property type="match status" value="1"/>
</dbReference>
<dbReference type="SUPFAM" id="SSF140736">
    <property type="entry name" value="Rv1873-like"/>
    <property type="match status" value="1"/>
</dbReference>
<dbReference type="InterPro" id="IPR036287">
    <property type="entry name" value="Rv1873-like_sf"/>
</dbReference>
<reference evidence="1 2" key="1">
    <citation type="submission" date="2016-08" db="EMBL/GenBank/DDBJ databases">
        <title>Complete genome sequence of Flavobacterium johnsoniae strain GSE09, a volatile-producing biocontrol agent isolated from cucumber (Cucumis sativus).</title>
        <authorList>
            <person name="Jeong J.-J."/>
            <person name="Oh J.Y."/>
            <person name="Jim Y.J."/>
            <person name="Sang M.K."/>
            <person name="Kim K.D."/>
        </authorList>
    </citation>
    <scope>NUCLEOTIDE SEQUENCE [LARGE SCALE GENOMIC DNA]</scope>
    <source>
        <strain evidence="1 2">GSE09</strain>
    </source>
</reference>
<protein>
    <recommendedName>
        <fullName evidence="3">DUF1810 domain containing protein</fullName>
    </recommendedName>
</protein>
<organism evidence="1 2">
    <name type="scientific">Flavobacterium anhuiense</name>
    <dbReference type="NCBI Taxonomy" id="459526"/>
    <lineage>
        <taxon>Bacteria</taxon>
        <taxon>Pseudomonadati</taxon>
        <taxon>Bacteroidota</taxon>
        <taxon>Flavobacteriia</taxon>
        <taxon>Flavobacteriales</taxon>
        <taxon>Flavobacteriaceae</taxon>
        <taxon>Flavobacterium</taxon>
    </lineage>
</organism>
<dbReference type="EMBL" id="CP016907">
    <property type="protein sequence ID" value="AOC95844.1"/>
    <property type="molecule type" value="Genomic_DNA"/>
</dbReference>
<dbReference type="KEGG" id="fjg:BB050_02749"/>
<dbReference type="InterPro" id="IPR014937">
    <property type="entry name" value="DUF1810"/>
</dbReference>
<name>A0AAC9D3E9_9FLAO</name>
<dbReference type="Pfam" id="PF08837">
    <property type="entry name" value="DUF1810"/>
    <property type="match status" value="1"/>
</dbReference>
<sequence length="190" mass="21893">MVILLLVFENLIQFFKNILQVLPIKQIRFTNHLIQNQEMTYAKNDLTRFLDAQNKLYLTALSEIKKGKKETHWMWFIFPQIKGLGKSALSDYYAVADLKEATEFLNHPILSKHLIEISKLLLTLKKKSAEGILGELGARKLHSSMSLFVQVENAHPVFQEVLDTFFYGHLDQLTLNFTQKTSVLPDTVLS</sequence>
<evidence type="ECO:0000313" key="2">
    <source>
        <dbReference type="Proteomes" id="UP000093276"/>
    </source>
</evidence>
<dbReference type="AlphaFoldDB" id="A0AAC9D3E9"/>
<accession>A0AAC9D3E9</accession>
<gene>
    <name evidence="1" type="ORF">BB050_02749</name>
</gene>
<evidence type="ECO:0000313" key="1">
    <source>
        <dbReference type="EMBL" id="AOC95844.1"/>
    </source>
</evidence>